<evidence type="ECO:0000256" key="4">
    <source>
        <dbReference type="ARBA" id="ARBA00022490"/>
    </source>
</evidence>
<comment type="caution">
    <text evidence="9">The sequence shown here is derived from an EMBL/GenBank/DDBJ whole genome shotgun (WGS) entry which is preliminary data.</text>
</comment>
<evidence type="ECO:0000313" key="9">
    <source>
        <dbReference type="EMBL" id="CAD7701880.1"/>
    </source>
</evidence>
<accession>A0A8S1J842</accession>
<dbReference type="GO" id="GO:0036064">
    <property type="term" value="C:ciliary basal body"/>
    <property type="evidence" value="ECO:0007669"/>
    <property type="project" value="TreeGrafter"/>
</dbReference>
<name>A0A8S1J842_9CHLO</name>
<keyword evidence="10" id="KW-1185">Reference proteome</keyword>
<evidence type="ECO:0000256" key="1">
    <source>
        <dbReference type="ARBA" id="ARBA00004430"/>
    </source>
</evidence>
<dbReference type="PANTHER" id="PTHR21442">
    <property type="entry name" value="CILIA- AND FLAGELLA-ASSOCIATED PROTEIN 206"/>
    <property type="match status" value="1"/>
</dbReference>
<evidence type="ECO:0000313" key="10">
    <source>
        <dbReference type="Proteomes" id="UP000708148"/>
    </source>
</evidence>
<keyword evidence="8" id="KW-0966">Cell projection</keyword>
<keyword evidence="5" id="KW-0970">Cilium biogenesis/degradation</keyword>
<dbReference type="EMBL" id="CAJHUC010001652">
    <property type="protein sequence ID" value="CAD7701880.1"/>
    <property type="molecule type" value="Genomic_DNA"/>
</dbReference>
<reference evidence="9" key="1">
    <citation type="submission" date="2020-12" db="EMBL/GenBank/DDBJ databases">
        <authorList>
            <person name="Iha C."/>
        </authorList>
    </citation>
    <scope>NUCLEOTIDE SEQUENCE</scope>
</reference>
<keyword evidence="4" id="KW-0963">Cytoplasm</keyword>
<evidence type="ECO:0000256" key="5">
    <source>
        <dbReference type="ARBA" id="ARBA00022794"/>
    </source>
</evidence>
<keyword evidence="7" id="KW-0206">Cytoskeleton</keyword>
<evidence type="ECO:0000256" key="3">
    <source>
        <dbReference type="ARBA" id="ARBA00021602"/>
    </source>
</evidence>
<comment type="subcellular location">
    <subcellularLocation>
        <location evidence="1">Cytoplasm</location>
        <location evidence="1">Cytoskeleton</location>
        <location evidence="1">Cilium axoneme</location>
    </subcellularLocation>
</comment>
<dbReference type="Proteomes" id="UP000708148">
    <property type="component" value="Unassembled WGS sequence"/>
</dbReference>
<sequence>MAEMEIEMRTLLEGLQQTVGENSVVSKESVYPAFERLGEVHLAACGEQRLGVARQRILEVLEDWMRRLDELSPFLQVGDDSPHFDAPDLEDYEGPAIPDDLEAMESVSGAQRVSPADSPAREELALRGFCPVALVRRGGLLRRGDASLGCVRVGDATFTLSSAKARDLFAASPGEYRKGVAAAVRKEPFLAKLLGLLATLPWANVSNVTSITRERLSCDFGIQTPTHFEECHIDVDYEWNVWALRRRALELANLRGKATHSCQTHLSHFRRDGNTQVWRPKAASVQTPFNKGQCMPRRLRYVAGLRGGPDVKMRVVSLQLDVGQPHQY</sequence>
<dbReference type="InterPro" id="IPR021897">
    <property type="entry name" value="FAP206"/>
</dbReference>
<dbReference type="OrthoDB" id="10251073at2759"/>
<comment type="similarity">
    <text evidence="2">Belongs to the CFAP206 family.</text>
</comment>
<dbReference type="GO" id="GO:0005930">
    <property type="term" value="C:axoneme"/>
    <property type="evidence" value="ECO:0007669"/>
    <property type="project" value="UniProtKB-SubCell"/>
</dbReference>
<proteinExistence type="inferred from homology"/>
<dbReference type="PANTHER" id="PTHR21442:SF0">
    <property type="entry name" value="CILIA- AND FLAGELLA-ASSOCIATED PROTEIN 206"/>
    <property type="match status" value="1"/>
</dbReference>
<dbReference type="AlphaFoldDB" id="A0A8S1J842"/>
<evidence type="ECO:0000256" key="6">
    <source>
        <dbReference type="ARBA" id="ARBA00023069"/>
    </source>
</evidence>
<organism evidence="9 10">
    <name type="scientific">Ostreobium quekettii</name>
    <dbReference type="NCBI Taxonomy" id="121088"/>
    <lineage>
        <taxon>Eukaryota</taxon>
        <taxon>Viridiplantae</taxon>
        <taxon>Chlorophyta</taxon>
        <taxon>core chlorophytes</taxon>
        <taxon>Ulvophyceae</taxon>
        <taxon>TCBD clade</taxon>
        <taxon>Bryopsidales</taxon>
        <taxon>Ostreobineae</taxon>
        <taxon>Ostreobiaceae</taxon>
        <taxon>Ostreobium</taxon>
    </lineage>
</organism>
<keyword evidence="6" id="KW-0969">Cilium</keyword>
<evidence type="ECO:0000256" key="2">
    <source>
        <dbReference type="ARBA" id="ARBA00010500"/>
    </source>
</evidence>
<protein>
    <recommendedName>
        <fullName evidence="3">Cilia- and flagella-associated protein 206</fullName>
    </recommendedName>
</protein>
<dbReference type="Pfam" id="PF12018">
    <property type="entry name" value="FAP206"/>
    <property type="match status" value="1"/>
</dbReference>
<evidence type="ECO:0000256" key="8">
    <source>
        <dbReference type="ARBA" id="ARBA00023273"/>
    </source>
</evidence>
<dbReference type="GO" id="GO:0003356">
    <property type="term" value="P:regulation of cilium beat frequency"/>
    <property type="evidence" value="ECO:0007669"/>
    <property type="project" value="TreeGrafter"/>
</dbReference>
<evidence type="ECO:0000256" key="7">
    <source>
        <dbReference type="ARBA" id="ARBA00023212"/>
    </source>
</evidence>
<gene>
    <name evidence="9" type="ORF">OSTQU699_LOCUS7237</name>
</gene>
<dbReference type="GO" id="GO:0030030">
    <property type="term" value="P:cell projection organization"/>
    <property type="evidence" value="ECO:0007669"/>
    <property type="project" value="UniProtKB-KW"/>
</dbReference>